<organism evidence="1 2">
    <name type="scientific">Rhizopus delemar</name>
    <dbReference type="NCBI Taxonomy" id="936053"/>
    <lineage>
        <taxon>Eukaryota</taxon>
        <taxon>Fungi</taxon>
        <taxon>Fungi incertae sedis</taxon>
        <taxon>Mucoromycota</taxon>
        <taxon>Mucoromycotina</taxon>
        <taxon>Mucoromycetes</taxon>
        <taxon>Mucorales</taxon>
        <taxon>Mucorineae</taxon>
        <taxon>Rhizopodaceae</taxon>
        <taxon>Rhizopus</taxon>
    </lineage>
</organism>
<gene>
    <name evidence="1" type="ORF">G6F50_017595</name>
</gene>
<dbReference type="AlphaFoldDB" id="A0A9P7C0D2"/>
<evidence type="ECO:0000313" key="1">
    <source>
        <dbReference type="EMBL" id="KAG1530029.1"/>
    </source>
</evidence>
<keyword evidence="2" id="KW-1185">Reference proteome</keyword>
<sequence length="102" mass="10566">MQPVLVWSGAGIAADDEAARRTDGPTAAHAGARRLRIGLEPVGVHAVLHGRDGAPCVGRSLQFPMRGFADGNHMIGGQARYAAPVQPASFWPASRSGGPATR</sequence>
<accession>A0A9P7C0D2</accession>
<evidence type="ECO:0000313" key="2">
    <source>
        <dbReference type="Proteomes" id="UP000740926"/>
    </source>
</evidence>
<dbReference type="EMBL" id="JAANIU010013380">
    <property type="protein sequence ID" value="KAG1530029.1"/>
    <property type="molecule type" value="Genomic_DNA"/>
</dbReference>
<proteinExistence type="predicted"/>
<comment type="caution">
    <text evidence="1">The sequence shown here is derived from an EMBL/GenBank/DDBJ whole genome shotgun (WGS) entry which is preliminary data.</text>
</comment>
<reference evidence="1 2" key="1">
    <citation type="journal article" date="2020" name="Microb. Genom.">
        <title>Genetic diversity of clinical and environmental Mucorales isolates obtained from an investigation of mucormycosis cases among solid organ transplant recipients.</title>
        <authorList>
            <person name="Nguyen M.H."/>
            <person name="Kaul D."/>
            <person name="Muto C."/>
            <person name="Cheng S.J."/>
            <person name="Richter R.A."/>
            <person name="Bruno V.M."/>
            <person name="Liu G."/>
            <person name="Beyhan S."/>
            <person name="Sundermann A.J."/>
            <person name="Mounaud S."/>
            <person name="Pasculle A.W."/>
            <person name="Nierman W.C."/>
            <person name="Driscoll E."/>
            <person name="Cumbie R."/>
            <person name="Clancy C.J."/>
            <person name="Dupont C.L."/>
        </authorList>
    </citation>
    <scope>NUCLEOTIDE SEQUENCE [LARGE SCALE GENOMIC DNA]</scope>
    <source>
        <strain evidence="1 2">GL24</strain>
    </source>
</reference>
<dbReference type="Proteomes" id="UP000740926">
    <property type="component" value="Unassembled WGS sequence"/>
</dbReference>
<name>A0A9P7C0D2_9FUNG</name>
<protein>
    <submittedName>
        <fullName evidence="1">Uncharacterized protein</fullName>
    </submittedName>
</protein>